<dbReference type="PANTHER" id="PTHR12917">
    <property type="entry name" value="ASPARTYL PROTEASE DDI-RELATED"/>
    <property type="match status" value="1"/>
</dbReference>
<dbReference type="SUPFAM" id="SSF50630">
    <property type="entry name" value="Acid proteases"/>
    <property type="match status" value="1"/>
</dbReference>
<dbReference type="PANTHER" id="PTHR12917:SF18">
    <property type="entry name" value="DNA DAMAGE-INDUCIBLE PROTEIN 1-LIKE"/>
    <property type="match status" value="1"/>
</dbReference>
<dbReference type="InterPro" id="IPR021109">
    <property type="entry name" value="Peptidase_aspartic_dom_sf"/>
</dbReference>
<evidence type="ECO:0008006" key="3">
    <source>
        <dbReference type="Google" id="ProtNLM"/>
    </source>
</evidence>
<dbReference type="CDD" id="cd00303">
    <property type="entry name" value="retropepsin_like"/>
    <property type="match status" value="1"/>
</dbReference>
<gene>
    <name evidence="1" type="ORF">CK203_058187</name>
</gene>
<dbReference type="Proteomes" id="UP000288805">
    <property type="component" value="Unassembled WGS sequence"/>
</dbReference>
<comment type="caution">
    <text evidence="1">The sequence shown here is derived from an EMBL/GenBank/DDBJ whole genome shotgun (WGS) entry which is preliminary data.</text>
</comment>
<sequence length="266" mass="30573">MPKTNCFLCDGPYWARDCPKRKAINVLINKKENEKENEKDAHVRSLQLLNTLKSKSMLETPQNKGLIYMEARVNGKVTKALVNTGVTHNFVSEDETKRLELQKSKEGGWFKAVNSTTKPSHGIAHRMAIRIGSWEGMFNFTVAPMDDFKMVSGMDLLQKVKVMPLPFLYSMVILKEKKPCKKGLKRKEVTYLATLKEEKNDGSRNPMPKEIKADLDEFKDMMLPKLPNRLPHRNEEDYKIELEPRAKLPITGPYRMAPPKLEELRG</sequence>
<protein>
    <recommendedName>
        <fullName evidence="3">Aspartic peptidase DDI1-type domain-containing protein</fullName>
    </recommendedName>
</protein>
<dbReference type="AlphaFoldDB" id="A0A438GQB6"/>
<dbReference type="Gene3D" id="2.40.70.10">
    <property type="entry name" value="Acid Proteases"/>
    <property type="match status" value="1"/>
</dbReference>
<dbReference type="Pfam" id="PF13975">
    <property type="entry name" value="gag-asp_proteas"/>
    <property type="match status" value="1"/>
</dbReference>
<proteinExistence type="predicted"/>
<evidence type="ECO:0000313" key="2">
    <source>
        <dbReference type="Proteomes" id="UP000288805"/>
    </source>
</evidence>
<dbReference type="EMBL" id="QGNW01000370">
    <property type="protein sequence ID" value="RVW74405.1"/>
    <property type="molecule type" value="Genomic_DNA"/>
</dbReference>
<organism evidence="1 2">
    <name type="scientific">Vitis vinifera</name>
    <name type="common">Grape</name>
    <dbReference type="NCBI Taxonomy" id="29760"/>
    <lineage>
        <taxon>Eukaryota</taxon>
        <taxon>Viridiplantae</taxon>
        <taxon>Streptophyta</taxon>
        <taxon>Embryophyta</taxon>
        <taxon>Tracheophyta</taxon>
        <taxon>Spermatophyta</taxon>
        <taxon>Magnoliopsida</taxon>
        <taxon>eudicotyledons</taxon>
        <taxon>Gunneridae</taxon>
        <taxon>Pentapetalae</taxon>
        <taxon>rosids</taxon>
        <taxon>Vitales</taxon>
        <taxon>Vitaceae</taxon>
        <taxon>Viteae</taxon>
        <taxon>Vitis</taxon>
    </lineage>
</organism>
<accession>A0A438GQB6</accession>
<name>A0A438GQB6_VITVI</name>
<reference evidence="1 2" key="1">
    <citation type="journal article" date="2018" name="PLoS Genet.">
        <title>Population sequencing reveals clonal diversity and ancestral inbreeding in the grapevine cultivar Chardonnay.</title>
        <authorList>
            <person name="Roach M.J."/>
            <person name="Johnson D.L."/>
            <person name="Bohlmann J."/>
            <person name="van Vuuren H.J."/>
            <person name="Jones S.J."/>
            <person name="Pretorius I.S."/>
            <person name="Schmidt S.A."/>
            <person name="Borneman A.R."/>
        </authorList>
    </citation>
    <scope>NUCLEOTIDE SEQUENCE [LARGE SCALE GENOMIC DNA]</scope>
    <source>
        <strain evidence="2">cv. Chardonnay</strain>
        <tissue evidence="1">Leaf</tissue>
    </source>
</reference>
<evidence type="ECO:0000313" key="1">
    <source>
        <dbReference type="EMBL" id="RVW74405.1"/>
    </source>
</evidence>